<dbReference type="Pfam" id="PF00025">
    <property type="entry name" value="Arf"/>
    <property type="match status" value="1"/>
</dbReference>
<dbReference type="OrthoDB" id="2011769at2759"/>
<gene>
    <name evidence="7" type="ORF">SPPG_02756</name>
</gene>
<protein>
    <submittedName>
        <fullName evidence="7">ADP-ribosylation factor-like protein 8B</fullName>
    </submittedName>
</protein>
<name>A0A0L0HMH8_SPIPD</name>
<dbReference type="InterPro" id="IPR006689">
    <property type="entry name" value="Small_GTPase_ARF/SAR"/>
</dbReference>
<dbReference type="SMART" id="SM00175">
    <property type="entry name" value="RAB"/>
    <property type="match status" value="1"/>
</dbReference>
<dbReference type="CDD" id="cd04159">
    <property type="entry name" value="Arl10_like"/>
    <property type="match status" value="1"/>
</dbReference>
<keyword evidence="8" id="KW-1185">Reference proteome</keyword>
<dbReference type="PANTHER" id="PTHR45732:SF7">
    <property type="entry name" value="ADP-RIBOSYLATION FACTOR-LIKE PROTEIN 8"/>
    <property type="match status" value="1"/>
</dbReference>
<evidence type="ECO:0000256" key="1">
    <source>
        <dbReference type="ARBA" id="ARBA00010290"/>
    </source>
</evidence>
<dbReference type="GO" id="GO:0003924">
    <property type="term" value="F:GTPase activity"/>
    <property type="evidence" value="ECO:0007669"/>
    <property type="project" value="InterPro"/>
</dbReference>
<dbReference type="STRING" id="645134.A0A0L0HMH8"/>
<dbReference type="GO" id="GO:0046872">
    <property type="term" value="F:metal ion binding"/>
    <property type="evidence" value="ECO:0007669"/>
    <property type="project" value="UniProtKB-KW"/>
</dbReference>
<evidence type="ECO:0000256" key="2">
    <source>
        <dbReference type="ARBA" id="ARBA00022741"/>
    </source>
</evidence>
<dbReference type="GeneID" id="27686319"/>
<keyword evidence="2 4" id="KW-0547">Nucleotide-binding</keyword>
<dbReference type="PRINTS" id="PR00328">
    <property type="entry name" value="SAR1GTPBP"/>
</dbReference>
<evidence type="ECO:0000256" key="5">
    <source>
        <dbReference type="PIRSR" id="PIRSR606689-2"/>
    </source>
</evidence>
<dbReference type="SMART" id="SM00173">
    <property type="entry name" value="RAS"/>
    <property type="match status" value="1"/>
</dbReference>
<dbReference type="NCBIfam" id="TIGR00231">
    <property type="entry name" value="small_GTP"/>
    <property type="match status" value="1"/>
</dbReference>
<reference evidence="7 8" key="1">
    <citation type="submission" date="2009-08" db="EMBL/GenBank/DDBJ databases">
        <title>The Genome Sequence of Spizellomyces punctatus strain DAOM BR117.</title>
        <authorList>
            <consortium name="The Broad Institute Genome Sequencing Platform"/>
            <person name="Russ C."/>
            <person name="Cuomo C."/>
            <person name="Shea T."/>
            <person name="Young S.K."/>
            <person name="Zeng Q."/>
            <person name="Koehrsen M."/>
            <person name="Haas B."/>
            <person name="Borodovsky M."/>
            <person name="Guigo R."/>
            <person name="Alvarado L."/>
            <person name="Berlin A."/>
            <person name="Bochicchio J."/>
            <person name="Borenstein D."/>
            <person name="Chapman S."/>
            <person name="Chen Z."/>
            <person name="Engels R."/>
            <person name="Freedman E."/>
            <person name="Gellesch M."/>
            <person name="Goldberg J."/>
            <person name="Griggs A."/>
            <person name="Gujja S."/>
            <person name="Heiman D."/>
            <person name="Hepburn T."/>
            <person name="Howarth C."/>
            <person name="Jen D."/>
            <person name="Larson L."/>
            <person name="Lewis B."/>
            <person name="Mehta T."/>
            <person name="Park D."/>
            <person name="Pearson M."/>
            <person name="Roberts A."/>
            <person name="Saif S."/>
            <person name="Shenoy N."/>
            <person name="Sisk P."/>
            <person name="Stolte C."/>
            <person name="Sykes S."/>
            <person name="Thomson T."/>
            <person name="Walk T."/>
            <person name="White J."/>
            <person name="Yandava C."/>
            <person name="Burger G."/>
            <person name="Gray M.W."/>
            <person name="Holland P.W.H."/>
            <person name="King N."/>
            <person name="Lang F.B.F."/>
            <person name="Roger A.J."/>
            <person name="Ruiz-Trillo I."/>
            <person name="Lander E."/>
            <person name="Nusbaum C."/>
        </authorList>
    </citation>
    <scope>NUCLEOTIDE SEQUENCE [LARGE SCALE GENOMIC DNA]</scope>
    <source>
        <strain evidence="7 8">DAOM BR117</strain>
    </source>
</reference>
<dbReference type="Proteomes" id="UP000053201">
    <property type="component" value="Unassembled WGS sequence"/>
</dbReference>
<dbReference type="Gene3D" id="3.40.50.300">
    <property type="entry name" value="P-loop containing nucleotide triphosphate hydrolases"/>
    <property type="match status" value="1"/>
</dbReference>
<feature type="binding site" evidence="4">
    <location>
        <position position="74"/>
    </location>
    <ligand>
        <name>GTP</name>
        <dbReference type="ChEBI" id="CHEBI:37565"/>
    </ligand>
</feature>
<comment type="similarity">
    <text evidence="1 6">Belongs to the small GTPase superfamily. Arf family.</text>
</comment>
<feature type="binding site" evidence="5">
    <location>
        <position position="52"/>
    </location>
    <ligand>
        <name>Mg(2+)</name>
        <dbReference type="ChEBI" id="CHEBI:18420"/>
    </ligand>
</feature>
<keyword evidence="3 4" id="KW-0342">GTP-binding</keyword>
<keyword evidence="5" id="KW-0460">Magnesium</keyword>
<evidence type="ECO:0000256" key="6">
    <source>
        <dbReference type="RuleBase" id="RU003925"/>
    </source>
</evidence>
<dbReference type="OMA" id="FRNMWER"/>
<feature type="binding site" evidence="4">
    <location>
        <begin position="27"/>
        <end position="34"/>
    </location>
    <ligand>
        <name>GTP</name>
        <dbReference type="ChEBI" id="CHEBI:37565"/>
    </ligand>
</feature>
<dbReference type="InterPro" id="IPR044154">
    <property type="entry name" value="Arl8a/8b"/>
</dbReference>
<dbReference type="GO" id="GO:0015031">
    <property type="term" value="P:protein transport"/>
    <property type="evidence" value="ECO:0007669"/>
    <property type="project" value="InterPro"/>
</dbReference>
<proteinExistence type="inferred from homology"/>
<evidence type="ECO:0000256" key="4">
    <source>
        <dbReference type="PIRSR" id="PIRSR606689-1"/>
    </source>
</evidence>
<evidence type="ECO:0000313" key="7">
    <source>
        <dbReference type="EMBL" id="KND02278.1"/>
    </source>
</evidence>
<dbReference type="AlphaFoldDB" id="A0A0L0HMH8"/>
<dbReference type="FunFam" id="3.40.50.300:FF:000441">
    <property type="entry name" value="ADP-ribosylation factor-like protein 8a"/>
    <property type="match status" value="1"/>
</dbReference>
<feature type="binding site" evidence="4">
    <location>
        <begin position="130"/>
        <end position="133"/>
    </location>
    <ligand>
        <name>GTP</name>
        <dbReference type="ChEBI" id="CHEBI:37565"/>
    </ligand>
</feature>
<accession>A0A0L0HMH8</accession>
<dbReference type="InterPro" id="IPR027417">
    <property type="entry name" value="P-loop_NTPase"/>
</dbReference>
<evidence type="ECO:0000256" key="3">
    <source>
        <dbReference type="ARBA" id="ARBA00023134"/>
    </source>
</evidence>
<dbReference type="SUPFAM" id="SSF52540">
    <property type="entry name" value="P-loop containing nucleoside triphosphate hydrolases"/>
    <property type="match status" value="1"/>
</dbReference>
<dbReference type="RefSeq" id="XP_016610317.1">
    <property type="nucleotide sequence ID" value="XM_016751038.1"/>
</dbReference>
<dbReference type="PANTHER" id="PTHR45732">
    <property type="entry name" value="ADP-RIBOSYLATION FACTOR-LIKE PROTEIN 8"/>
    <property type="match status" value="1"/>
</dbReference>
<evidence type="ECO:0000313" key="8">
    <source>
        <dbReference type="Proteomes" id="UP000053201"/>
    </source>
</evidence>
<organism evidence="7 8">
    <name type="scientific">Spizellomyces punctatus (strain DAOM BR117)</name>
    <dbReference type="NCBI Taxonomy" id="645134"/>
    <lineage>
        <taxon>Eukaryota</taxon>
        <taxon>Fungi</taxon>
        <taxon>Fungi incertae sedis</taxon>
        <taxon>Chytridiomycota</taxon>
        <taxon>Chytridiomycota incertae sedis</taxon>
        <taxon>Chytridiomycetes</taxon>
        <taxon>Spizellomycetales</taxon>
        <taxon>Spizellomycetaceae</taxon>
        <taxon>Spizellomyces</taxon>
    </lineage>
</organism>
<dbReference type="EMBL" id="KQ257453">
    <property type="protein sequence ID" value="KND02278.1"/>
    <property type="molecule type" value="Genomic_DNA"/>
</dbReference>
<dbReference type="SMART" id="SM00178">
    <property type="entry name" value="SAR"/>
    <property type="match status" value="1"/>
</dbReference>
<dbReference type="SMART" id="SM00177">
    <property type="entry name" value="ARF"/>
    <property type="match status" value="1"/>
</dbReference>
<dbReference type="GO" id="GO:0006952">
    <property type="term" value="P:defense response"/>
    <property type="evidence" value="ECO:0007669"/>
    <property type="project" value="UniProtKB-ARBA"/>
</dbReference>
<dbReference type="PROSITE" id="PS51417">
    <property type="entry name" value="ARF"/>
    <property type="match status" value="1"/>
</dbReference>
<dbReference type="eggNOG" id="KOG0075">
    <property type="taxonomic scope" value="Eukaryota"/>
</dbReference>
<dbReference type="GO" id="GO:0051707">
    <property type="term" value="P:response to other organism"/>
    <property type="evidence" value="ECO:0007669"/>
    <property type="project" value="UniProtKB-ARBA"/>
</dbReference>
<dbReference type="PROSITE" id="PS51419">
    <property type="entry name" value="RAB"/>
    <property type="match status" value="1"/>
</dbReference>
<dbReference type="GO" id="GO:0005525">
    <property type="term" value="F:GTP binding"/>
    <property type="evidence" value="ECO:0007669"/>
    <property type="project" value="UniProtKB-KW"/>
</dbReference>
<feature type="binding site" evidence="5">
    <location>
        <position position="34"/>
    </location>
    <ligand>
        <name>Mg(2+)</name>
        <dbReference type="ChEBI" id="CHEBI:18420"/>
    </ligand>
</feature>
<dbReference type="InParanoid" id="A0A0L0HMH8"/>
<keyword evidence="5" id="KW-0479">Metal-binding</keyword>
<sequence length="183" mass="20582">MASIFSAFLNWLRSLFWKQEMELTLVGLQNSGKTTLVNVIANGQFSEDMIPTVGFNMRKVTKGAVVMKLWDLGGQARFRSMWERYCRGVNAIVFVLDAADHDKIPAAKAELHQLLEKPQLVNIPVLVLGNKNDLPNALTVEQVIDQLELRTINSREVACYSISAKNATNIDITLNWLIKHASR</sequence>
<dbReference type="InterPro" id="IPR005225">
    <property type="entry name" value="Small_GTP-bd"/>
</dbReference>
<dbReference type="VEuPathDB" id="FungiDB:SPPG_02756"/>